<feature type="compositionally biased region" description="Low complexity" evidence="1">
    <location>
        <begin position="293"/>
        <end position="302"/>
    </location>
</feature>
<dbReference type="EMBL" id="KV417789">
    <property type="protein sequence ID" value="KZP06403.1"/>
    <property type="molecule type" value="Genomic_DNA"/>
</dbReference>
<reference evidence="2 3" key="1">
    <citation type="journal article" date="2016" name="Mol. Biol. Evol.">
        <title>Comparative Genomics of Early-Diverging Mushroom-Forming Fungi Provides Insights into the Origins of Lignocellulose Decay Capabilities.</title>
        <authorList>
            <person name="Nagy L.G."/>
            <person name="Riley R."/>
            <person name="Tritt A."/>
            <person name="Adam C."/>
            <person name="Daum C."/>
            <person name="Floudas D."/>
            <person name="Sun H."/>
            <person name="Yadav J.S."/>
            <person name="Pangilinan J."/>
            <person name="Larsson K.H."/>
            <person name="Matsuura K."/>
            <person name="Barry K."/>
            <person name="Labutti K."/>
            <person name="Kuo R."/>
            <person name="Ohm R.A."/>
            <person name="Bhattacharya S.S."/>
            <person name="Shirouzu T."/>
            <person name="Yoshinaga Y."/>
            <person name="Martin F.M."/>
            <person name="Grigoriev I.V."/>
            <person name="Hibbett D.S."/>
        </authorList>
    </citation>
    <scope>NUCLEOTIDE SEQUENCE [LARGE SCALE GENOMIC DNA]</scope>
    <source>
        <strain evidence="2 3">CBS 109695</strain>
    </source>
</reference>
<organism evidence="2 3">
    <name type="scientific">Athelia psychrophila</name>
    <dbReference type="NCBI Taxonomy" id="1759441"/>
    <lineage>
        <taxon>Eukaryota</taxon>
        <taxon>Fungi</taxon>
        <taxon>Dikarya</taxon>
        <taxon>Basidiomycota</taxon>
        <taxon>Agaricomycotina</taxon>
        <taxon>Agaricomycetes</taxon>
        <taxon>Agaricomycetidae</taxon>
        <taxon>Atheliales</taxon>
        <taxon>Atheliaceae</taxon>
        <taxon>Athelia</taxon>
    </lineage>
</organism>
<feature type="compositionally biased region" description="Acidic residues" evidence="1">
    <location>
        <begin position="312"/>
        <end position="322"/>
    </location>
</feature>
<gene>
    <name evidence="2" type="ORF">FIBSPDRAFT_876559</name>
</gene>
<feature type="region of interest" description="Disordered" evidence="1">
    <location>
        <begin position="280"/>
        <end position="322"/>
    </location>
</feature>
<feature type="region of interest" description="Disordered" evidence="1">
    <location>
        <begin position="216"/>
        <end position="239"/>
    </location>
</feature>
<evidence type="ECO:0000256" key="1">
    <source>
        <dbReference type="SAM" id="MobiDB-lite"/>
    </source>
</evidence>
<sequence length="420" mass="45270">MAGHPSHVYARQLLPMRYGYPLYYPEPLDNLPVELRERGTGIGDVGIIMRDGLFQFAFNIFTPGTDTAINCFGVPDGFHKMVLGHISRLPNKHGKPSELASANDRSNPSAAGVPIGYHVVSSTSESARLTMPDGAMGEDYTSIHEIRTYSIEHALSWYEFINGELGCEAPNGSLYVVTGCDKSTAWGIATVGEESSVQSGPGYSCSWSTQGGEIVRKSTPWYPDGGAEPPEDPTEPPQNQCLFIRGFKIRVRGGLFDALMDPPVVPVTDHANVDSLLRQNENWSRGSGGGESGSSSLGASSQSGGGTSQWEGADDWTDNDDLDPFVAPYHPLDSINAYLLKTTPQAQVAISHESDWWVLSPGATLANEDEIVGRLATHFTPSILGGGVFLAKREPVLAQKDEAIPLAQWPSDSLEHPQQG</sequence>
<proteinExistence type="predicted"/>
<dbReference type="AlphaFoldDB" id="A0A167WRQ3"/>
<accession>A0A167WRQ3</accession>
<dbReference type="STRING" id="436010.A0A167WRQ3"/>
<protein>
    <submittedName>
        <fullName evidence="2">Uncharacterized protein</fullName>
    </submittedName>
</protein>
<dbReference type="OrthoDB" id="3222453at2759"/>
<name>A0A167WRQ3_9AGAM</name>
<dbReference type="Proteomes" id="UP000076532">
    <property type="component" value="Unassembled WGS sequence"/>
</dbReference>
<evidence type="ECO:0000313" key="2">
    <source>
        <dbReference type="EMBL" id="KZP06403.1"/>
    </source>
</evidence>
<evidence type="ECO:0000313" key="3">
    <source>
        <dbReference type="Proteomes" id="UP000076532"/>
    </source>
</evidence>
<keyword evidence="3" id="KW-1185">Reference proteome</keyword>